<feature type="domain" description="NADP-dependent oxidoreductase" evidence="7">
    <location>
        <begin position="28"/>
        <end position="286"/>
    </location>
</feature>
<evidence type="ECO:0000256" key="3">
    <source>
        <dbReference type="ARBA" id="ARBA00023002"/>
    </source>
</evidence>
<keyword evidence="2" id="KW-0521">NADP</keyword>
<keyword evidence="3" id="KW-0560">Oxidoreductase</keyword>
<evidence type="ECO:0000256" key="6">
    <source>
        <dbReference type="PIRSR" id="PIRSR000097-3"/>
    </source>
</evidence>
<organism evidence="8 9">
    <name type="scientific">Steinernema glaseri</name>
    <dbReference type="NCBI Taxonomy" id="37863"/>
    <lineage>
        <taxon>Eukaryota</taxon>
        <taxon>Metazoa</taxon>
        <taxon>Ecdysozoa</taxon>
        <taxon>Nematoda</taxon>
        <taxon>Chromadorea</taxon>
        <taxon>Rhabditida</taxon>
        <taxon>Tylenchina</taxon>
        <taxon>Panagrolaimomorpha</taxon>
        <taxon>Strongyloidoidea</taxon>
        <taxon>Steinernematidae</taxon>
        <taxon>Steinernema</taxon>
    </lineage>
</organism>
<proteinExistence type="inferred from homology"/>
<accession>A0A1I7YAT9</accession>
<dbReference type="Pfam" id="PF00248">
    <property type="entry name" value="Aldo_ket_red"/>
    <property type="match status" value="1"/>
</dbReference>
<dbReference type="PANTHER" id="PTHR43827">
    <property type="entry name" value="2,5-DIKETO-D-GLUCONIC ACID REDUCTASE"/>
    <property type="match status" value="1"/>
</dbReference>
<dbReference type="Gene3D" id="3.20.20.100">
    <property type="entry name" value="NADP-dependent oxidoreductase domain"/>
    <property type="match status" value="1"/>
</dbReference>
<feature type="site" description="Lowers pKa of active site Tyr" evidence="6">
    <location>
        <position position="89"/>
    </location>
</feature>
<dbReference type="PRINTS" id="PR00069">
    <property type="entry name" value="ALDKETRDTASE"/>
</dbReference>
<name>A0A1I7YAT9_9BILA</name>
<dbReference type="WBParaSite" id="L893_g14401.t1">
    <property type="protein sequence ID" value="L893_g14401.t1"/>
    <property type="gene ID" value="L893_g14401"/>
</dbReference>
<evidence type="ECO:0000256" key="2">
    <source>
        <dbReference type="ARBA" id="ARBA00022857"/>
    </source>
</evidence>
<dbReference type="InterPro" id="IPR020471">
    <property type="entry name" value="AKR"/>
</dbReference>
<protein>
    <submittedName>
        <fullName evidence="9">Aldo_ket_red domain-containing protein</fullName>
    </submittedName>
</protein>
<dbReference type="InterPro" id="IPR023210">
    <property type="entry name" value="NADP_OxRdtase_dom"/>
</dbReference>
<dbReference type="PANTHER" id="PTHR43827:SF3">
    <property type="entry name" value="NADP-DEPENDENT OXIDOREDUCTASE DOMAIN-CONTAINING PROTEIN"/>
    <property type="match status" value="1"/>
</dbReference>
<dbReference type="InterPro" id="IPR036812">
    <property type="entry name" value="NAD(P)_OxRdtase_dom_sf"/>
</dbReference>
<dbReference type="AlphaFoldDB" id="A0A1I7YAT9"/>
<sequence length="300" mass="33606">MCVAAPTFSNVRGGAMLLNTGFSIPLVGLGTYKIRGEDVPKAVEGALAAGYRMFDTAKYYLNEKELGDALAQLLPKFGLTRQDIFLTTKFFPEPENNTEGARRLVTESLENLRTDYLDLVLIHYPKASESENNDPINPINRRDAYVELEKLKKEGVIRSVGVSNYEKRHLEEIVAYQESAPAVNQMEFHPHFTRPEAKEYCDKNGIFFQAFSSLARHEPKLVEDPVVMNIAKTHNTSVELVLLAFALCQKVGIVPKSTNPERIAANMSVVDIKLSASEVEALNSLNQNQHYIRCTGWEVL</sequence>
<dbReference type="PROSITE" id="PS00063">
    <property type="entry name" value="ALDOKETO_REDUCTASE_3"/>
    <property type="match status" value="1"/>
</dbReference>
<evidence type="ECO:0000256" key="4">
    <source>
        <dbReference type="PIRSR" id="PIRSR000097-1"/>
    </source>
</evidence>
<evidence type="ECO:0000256" key="1">
    <source>
        <dbReference type="ARBA" id="ARBA00007905"/>
    </source>
</evidence>
<dbReference type="PIRSF" id="PIRSF000097">
    <property type="entry name" value="AKR"/>
    <property type="match status" value="1"/>
</dbReference>
<dbReference type="SUPFAM" id="SSF51430">
    <property type="entry name" value="NAD(P)-linked oxidoreductase"/>
    <property type="match status" value="1"/>
</dbReference>
<evidence type="ECO:0000313" key="9">
    <source>
        <dbReference type="WBParaSite" id="L893_g14401.t1"/>
    </source>
</evidence>
<reference evidence="9" key="1">
    <citation type="submission" date="2016-11" db="UniProtKB">
        <authorList>
            <consortium name="WormBaseParasite"/>
        </authorList>
    </citation>
    <scope>IDENTIFICATION</scope>
</reference>
<evidence type="ECO:0000313" key="8">
    <source>
        <dbReference type="Proteomes" id="UP000095287"/>
    </source>
</evidence>
<dbReference type="InterPro" id="IPR018170">
    <property type="entry name" value="Aldo/ket_reductase_CS"/>
</dbReference>
<evidence type="ECO:0000256" key="5">
    <source>
        <dbReference type="PIRSR" id="PIRSR000097-2"/>
    </source>
</evidence>
<feature type="binding site" evidence="5">
    <location>
        <position position="123"/>
    </location>
    <ligand>
        <name>substrate</name>
    </ligand>
</feature>
<keyword evidence="8" id="KW-1185">Reference proteome</keyword>
<comment type="similarity">
    <text evidence="1">Belongs to the aldo/keto reductase family.</text>
</comment>
<dbReference type="FunFam" id="3.20.20.100:FF:000002">
    <property type="entry name" value="2,5-diketo-D-gluconic acid reductase A"/>
    <property type="match status" value="1"/>
</dbReference>
<dbReference type="Proteomes" id="UP000095287">
    <property type="component" value="Unplaced"/>
</dbReference>
<feature type="active site" description="Proton donor" evidence="4">
    <location>
        <position position="60"/>
    </location>
</feature>
<evidence type="ECO:0000259" key="7">
    <source>
        <dbReference type="Pfam" id="PF00248"/>
    </source>
</evidence>
<dbReference type="GO" id="GO:0016616">
    <property type="term" value="F:oxidoreductase activity, acting on the CH-OH group of donors, NAD or NADP as acceptor"/>
    <property type="evidence" value="ECO:0007669"/>
    <property type="project" value="UniProtKB-ARBA"/>
</dbReference>
<dbReference type="PROSITE" id="PS00062">
    <property type="entry name" value="ALDOKETO_REDUCTASE_2"/>
    <property type="match status" value="1"/>
</dbReference>